<dbReference type="OrthoDB" id="78947at2759"/>
<dbReference type="InterPro" id="IPR010357">
    <property type="entry name" value="TXNDC17_dom"/>
</dbReference>
<evidence type="ECO:0000256" key="1">
    <source>
        <dbReference type="ARBA" id="ARBA00004496"/>
    </source>
</evidence>
<evidence type="ECO:0000259" key="7">
    <source>
        <dbReference type="Pfam" id="PF06110"/>
    </source>
</evidence>
<keyword evidence="4" id="KW-0963">Cytoplasm</keyword>
<dbReference type="Proteomes" id="UP000504635">
    <property type="component" value="Unplaced"/>
</dbReference>
<dbReference type="FunFam" id="3.40.30.10:FF:000124">
    <property type="entry name" value="Thioredoxin domain-containing 17"/>
    <property type="match status" value="1"/>
</dbReference>
<keyword evidence="8" id="KW-1185">Reference proteome</keyword>
<feature type="domain" description="Thioredoxin" evidence="7">
    <location>
        <begin position="8"/>
        <end position="124"/>
    </location>
</feature>
<dbReference type="AlphaFoldDB" id="A0A6J2Y4I4"/>
<evidence type="ECO:0000313" key="8">
    <source>
        <dbReference type="Proteomes" id="UP000504635"/>
    </source>
</evidence>
<dbReference type="InterPro" id="IPR036249">
    <property type="entry name" value="Thioredoxin-like_sf"/>
</dbReference>
<dbReference type="RefSeq" id="XP_030757869.1">
    <property type="nucleotide sequence ID" value="XM_030902009.1"/>
</dbReference>
<dbReference type="PANTHER" id="PTHR12452">
    <property type="entry name" value="42-9-9 PROTEIN-RELATED"/>
    <property type="match status" value="1"/>
</dbReference>
<dbReference type="Gene3D" id="3.40.30.10">
    <property type="entry name" value="Glutaredoxin"/>
    <property type="match status" value="1"/>
</dbReference>
<evidence type="ECO:0000313" key="9">
    <source>
        <dbReference type="RefSeq" id="XP_030757869.1"/>
    </source>
</evidence>
<organism evidence="8 9">
    <name type="scientific">Sitophilus oryzae</name>
    <name type="common">Rice weevil</name>
    <name type="synonym">Curculio oryzae</name>
    <dbReference type="NCBI Taxonomy" id="7048"/>
    <lineage>
        <taxon>Eukaryota</taxon>
        <taxon>Metazoa</taxon>
        <taxon>Ecdysozoa</taxon>
        <taxon>Arthropoda</taxon>
        <taxon>Hexapoda</taxon>
        <taxon>Insecta</taxon>
        <taxon>Pterygota</taxon>
        <taxon>Neoptera</taxon>
        <taxon>Endopterygota</taxon>
        <taxon>Coleoptera</taxon>
        <taxon>Polyphaga</taxon>
        <taxon>Cucujiformia</taxon>
        <taxon>Curculionidae</taxon>
        <taxon>Dryophthorinae</taxon>
        <taxon>Sitophilus</taxon>
    </lineage>
</organism>
<dbReference type="CDD" id="cd02952">
    <property type="entry name" value="TRP14_like"/>
    <property type="match status" value="1"/>
</dbReference>
<dbReference type="PANTHER" id="PTHR12452:SF0">
    <property type="entry name" value="THIOREDOXIN DOMAIN-CONTAINING PROTEIN 17"/>
    <property type="match status" value="1"/>
</dbReference>
<protein>
    <recommendedName>
        <fullName evidence="3">Thioredoxin domain-containing protein 17</fullName>
    </recommendedName>
</protein>
<evidence type="ECO:0000256" key="3">
    <source>
        <dbReference type="ARBA" id="ARBA00016949"/>
    </source>
</evidence>
<name>A0A6J2Y4I4_SITOR</name>
<gene>
    <name evidence="9" type="primary">LOC115883637</name>
</gene>
<keyword evidence="6" id="KW-0676">Redox-active center</keyword>
<dbReference type="InterPro" id="IPR045108">
    <property type="entry name" value="TXNDC17-like"/>
</dbReference>
<proteinExistence type="inferred from homology"/>
<dbReference type="GeneID" id="115883637"/>
<evidence type="ECO:0000256" key="6">
    <source>
        <dbReference type="ARBA" id="ARBA00023284"/>
    </source>
</evidence>
<sequence length="126" mass="14586">MVVKVHLAGYEEFSKFFDKFEASGKLVHVYFTGSKLPSGESWCPDCVKAWPIVEKQISQLPEDSHFITVEVGDRETWKDPNCGFRKDARTKLLVVPTLIRWNKPQRLNGEQLEKPELVEMIFNDDD</sequence>
<dbReference type="InParanoid" id="A0A6J2Y4I4"/>
<dbReference type="GO" id="GO:0005829">
    <property type="term" value="C:cytosol"/>
    <property type="evidence" value="ECO:0007669"/>
    <property type="project" value="TreeGrafter"/>
</dbReference>
<dbReference type="GO" id="GO:0047134">
    <property type="term" value="F:protein-disulfide reductase [NAD(P)H] activity"/>
    <property type="evidence" value="ECO:0007669"/>
    <property type="project" value="InterPro"/>
</dbReference>
<reference evidence="9" key="1">
    <citation type="submission" date="2025-08" db="UniProtKB">
        <authorList>
            <consortium name="RefSeq"/>
        </authorList>
    </citation>
    <scope>IDENTIFICATION</scope>
    <source>
        <tissue evidence="9">Gonads</tissue>
    </source>
</reference>
<dbReference type="FunCoup" id="A0A6J2Y4I4">
    <property type="interactions" value="1045"/>
</dbReference>
<comment type="similarity">
    <text evidence="2">Belongs to the thioredoxin family.</text>
</comment>
<comment type="subcellular location">
    <subcellularLocation>
        <location evidence="1">Cytoplasm</location>
    </subcellularLocation>
</comment>
<dbReference type="KEGG" id="soy:115883637"/>
<keyword evidence="5" id="KW-1015">Disulfide bond</keyword>
<evidence type="ECO:0000256" key="5">
    <source>
        <dbReference type="ARBA" id="ARBA00023157"/>
    </source>
</evidence>
<dbReference type="Pfam" id="PF06110">
    <property type="entry name" value="TXD17-like_Trx"/>
    <property type="match status" value="1"/>
</dbReference>
<dbReference type="SUPFAM" id="SSF52833">
    <property type="entry name" value="Thioredoxin-like"/>
    <property type="match status" value="1"/>
</dbReference>
<evidence type="ECO:0000256" key="4">
    <source>
        <dbReference type="ARBA" id="ARBA00022490"/>
    </source>
</evidence>
<accession>A0A6J2Y4I4</accession>
<evidence type="ECO:0000256" key="2">
    <source>
        <dbReference type="ARBA" id="ARBA00008987"/>
    </source>
</evidence>